<evidence type="ECO:0000256" key="3">
    <source>
        <dbReference type="ARBA" id="ARBA00022989"/>
    </source>
</evidence>
<evidence type="ECO:0000256" key="4">
    <source>
        <dbReference type="ARBA" id="ARBA00023136"/>
    </source>
</evidence>
<feature type="transmembrane region" description="Helical" evidence="5">
    <location>
        <begin position="56"/>
        <end position="76"/>
    </location>
</feature>
<feature type="domain" description="Major facilitator superfamily (MFS) profile" evidence="6">
    <location>
        <begin position="16"/>
        <end position="398"/>
    </location>
</feature>
<dbReference type="InterPro" id="IPR036259">
    <property type="entry name" value="MFS_trans_sf"/>
</dbReference>
<keyword evidence="8" id="KW-1185">Reference proteome</keyword>
<feature type="transmembrane region" description="Helical" evidence="5">
    <location>
        <begin position="339"/>
        <end position="364"/>
    </location>
</feature>
<accession>A0A7W3PMK2</accession>
<evidence type="ECO:0000256" key="5">
    <source>
        <dbReference type="SAM" id="Phobius"/>
    </source>
</evidence>
<comment type="caution">
    <text evidence="7">The sequence shown here is derived from an EMBL/GenBank/DDBJ whole genome shotgun (WGS) entry which is preliminary data.</text>
</comment>
<dbReference type="RefSeq" id="WP_182483425.1">
    <property type="nucleotide sequence ID" value="NZ_JACGWU010000001.1"/>
</dbReference>
<evidence type="ECO:0000256" key="1">
    <source>
        <dbReference type="ARBA" id="ARBA00004651"/>
    </source>
</evidence>
<dbReference type="Gene3D" id="1.20.1250.20">
    <property type="entry name" value="MFS general substrate transporter like domains"/>
    <property type="match status" value="2"/>
</dbReference>
<feature type="transmembrane region" description="Helical" evidence="5">
    <location>
        <begin position="138"/>
        <end position="159"/>
    </location>
</feature>
<proteinExistence type="predicted"/>
<name>A0A7W3PMK2_9MICO</name>
<feature type="transmembrane region" description="Helical" evidence="5">
    <location>
        <begin position="220"/>
        <end position="240"/>
    </location>
</feature>
<feature type="transmembrane region" description="Helical" evidence="5">
    <location>
        <begin position="376"/>
        <end position="393"/>
    </location>
</feature>
<protein>
    <submittedName>
        <fullName evidence="7">CP family cyanate transporter-like MFS transporter</fullName>
    </submittedName>
</protein>
<reference evidence="7 8" key="1">
    <citation type="submission" date="2020-07" db="EMBL/GenBank/DDBJ databases">
        <title>Sequencing the genomes of 1000 actinobacteria strains.</title>
        <authorList>
            <person name="Klenk H.-P."/>
        </authorList>
    </citation>
    <scope>NUCLEOTIDE SEQUENCE [LARGE SCALE GENOMIC DNA]</scope>
    <source>
        <strain evidence="7 8">DSM 23737</strain>
    </source>
</reference>
<dbReference type="Proteomes" id="UP000524237">
    <property type="component" value="Unassembled WGS sequence"/>
</dbReference>
<dbReference type="GO" id="GO:0005886">
    <property type="term" value="C:plasma membrane"/>
    <property type="evidence" value="ECO:0007669"/>
    <property type="project" value="UniProtKB-SubCell"/>
</dbReference>
<dbReference type="InterPro" id="IPR020846">
    <property type="entry name" value="MFS_dom"/>
</dbReference>
<comment type="subcellular location">
    <subcellularLocation>
        <location evidence="1">Cell membrane</location>
        <topology evidence="1">Multi-pass membrane protein</topology>
    </subcellularLocation>
</comment>
<dbReference type="AlphaFoldDB" id="A0A7W3PMK2"/>
<keyword evidence="2 5" id="KW-0812">Transmembrane</keyword>
<dbReference type="EMBL" id="JACGWU010000001">
    <property type="protein sequence ID" value="MBA8827944.1"/>
    <property type="molecule type" value="Genomic_DNA"/>
</dbReference>
<dbReference type="GO" id="GO:0022857">
    <property type="term" value="F:transmembrane transporter activity"/>
    <property type="evidence" value="ECO:0007669"/>
    <property type="project" value="InterPro"/>
</dbReference>
<dbReference type="SUPFAM" id="SSF103473">
    <property type="entry name" value="MFS general substrate transporter"/>
    <property type="match status" value="1"/>
</dbReference>
<gene>
    <name evidence="7" type="ORF">FB555_000015</name>
</gene>
<feature type="transmembrane region" description="Helical" evidence="5">
    <location>
        <begin position="108"/>
        <end position="126"/>
    </location>
</feature>
<dbReference type="PROSITE" id="PS50850">
    <property type="entry name" value="MFS"/>
    <property type="match status" value="1"/>
</dbReference>
<organism evidence="7 8">
    <name type="scientific">Alpinimonas psychrophila</name>
    <dbReference type="NCBI Taxonomy" id="748908"/>
    <lineage>
        <taxon>Bacteria</taxon>
        <taxon>Bacillati</taxon>
        <taxon>Actinomycetota</taxon>
        <taxon>Actinomycetes</taxon>
        <taxon>Micrococcales</taxon>
        <taxon>Microbacteriaceae</taxon>
        <taxon>Alpinimonas</taxon>
    </lineage>
</organism>
<dbReference type="PANTHER" id="PTHR23523">
    <property type="match status" value="1"/>
</dbReference>
<sequence length="413" mass="43976">MNIVASPSRSLFRGRAVTFAGIFLVAAGLRSAVTSVSPIMASIEKDVTFTPLTIGLLGMMAPLTFAVVGTLTPLVARRIGLEWTMVAAALFIGLGQILRATAIETTGFLGWSIATMAGIGAANVLLPPLVKRFFPDRISTMSSIYLVVAVASSIVPPYFASPLEQATDWRISIGSWGLIAILAVLPWLGTIYTERGTDLTYEVTHAPGIARRVWTSPTSWAMTLGFAVAAFQTYVMFAWLPAMLQERLGMSAAETGVMLAVYAAITLPMGFFIPRLVARLQSLFTLFALASGFFVIGNLGLWLFPGVATVLWVVITGAGPMLFSITLVMIAFRTTTQAGAVVLSGMVQGVGYALGALGPLLVGIMHGVSNDWTSEYLLIVGVGLLPLISGFILRRKYFADAPRNQADDSSIPV</sequence>
<dbReference type="InterPro" id="IPR011701">
    <property type="entry name" value="MFS"/>
</dbReference>
<evidence type="ECO:0000256" key="2">
    <source>
        <dbReference type="ARBA" id="ARBA00022692"/>
    </source>
</evidence>
<evidence type="ECO:0000259" key="6">
    <source>
        <dbReference type="PROSITE" id="PS50850"/>
    </source>
</evidence>
<keyword evidence="4 5" id="KW-0472">Membrane</keyword>
<feature type="transmembrane region" description="Helical" evidence="5">
    <location>
        <begin position="83"/>
        <end position="102"/>
    </location>
</feature>
<feature type="transmembrane region" description="Helical" evidence="5">
    <location>
        <begin position="171"/>
        <end position="192"/>
    </location>
</feature>
<feature type="transmembrane region" description="Helical" evidence="5">
    <location>
        <begin position="252"/>
        <end position="271"/>
    </location>
</feature>
<evidence type="ECO:0000313" key="7">
    <source>
        <dbReference type="EMBL" id="MBA8827944.1"/>
    </source>
</evidence>
<dbReference type="InterPro" id="IPR052524">
    <property type="entry name" value="MFS_Cyanate_Porter"/>
</dbReference>
<dbReference type="PANTHER" id="PTHR23523:SF2">
    <property type="entry name" value="2-NITROIMIDAZOLE TRANSPORTER"/>
    <property type="match status" value="1"/>
</dbReference>
<evidence type="ECO:0000313" key="8">
    <source>
        <dbReference type="Proteomes" id="UP000524237"/>
    </source>
</evidence>
<dbReference type="Pfam" id="PF07690">
    <property type="entry name" value="MFS_1"/>
    <property type="match status" value="1"/>
</dbReference>
<feature type="transmembrane region" description="Helical" evidence="5">
    <location>
        <begin position="310"/>
        <end position="332"/>
    </location>
</feature>
<keyword evidence="3 5" id="KW-1133">Transmembrane helix</keyword>
<feature type="transmembrane region" description="Helical" evidence="5">
    <location>
        <begin position="283"/>
        <end position="304"/>
    </location>
</feature>